<keyword evidence="1" id="KW-0472">Membrane</keyword>
<feature type="transmembrane region" description="Helical" evidence="1">
    <location>
        <begin position="106"/>
        <end position="126"/>
    </location>
</feature>
<protein>
    <submittedName>
        <fullName evidence="2">DoxX family protein</fullName>
    </submittedName>
</protein>
<evidence type="ECO:0000313" key="2">
    <source>
        <dbReference type="EMBL" id="ODQ94042.1"/>
    </source>
</evidence>
<dbReference type="Proteomes" id="UP000094243">
    <property type="component" value="Unassembled WGS sequence"/>
</dbReference>
<organism evidence="2 3">
    <name type="scientific">Mycolicibacterium holsaticum</name>
    <dbReference type="NCBI Taxonomy" id="152142"/>
    <lineage>
        <taxon>Bacteria</taxon>
        <taxon>Bacillati</taxon>
        <taxon>Actinomycetota</taxon>
        <taxon>Actinomycetes</taxon>
        <taxon>Mycobacteriales</taxon>
        <taxon>Mycobacteriaceae</taxon>
        <taxon>Mycolicibacterium</taxon>
    </lineage>
</organism>
<comment type="caution">
    <text evidence="2">The sequence shown here is derived from an EMBL/GenBank/DDBJ whole genome shotgun (WGS) entry which is preliminary data.</text>
</comment>
<dbReference type="AlphaFoldDB" id="A0A1E3RXA6"/>
<gene>
    <name evidence="2" type="ORF">BHQ17_10810</name>
</gene>
<sequence>MFRFAFVYLGLFCLAFAQILFVYTGVLSAWLPDRAVLWQMTLAEPVLSWVGRHVFGIDAVLHQDSGSGDQAVIWMLLFCLLVIASVATIVWSALDRRRTDYSRLNAWFLTFLRLCLAGQMVFYGLAKVIPNQMPAPPLAALLRTFGDLSPASVLWLQVGSSPTYEIALGAAELCAGLLLFLPRTATVGALISLAGMGQVFLLNMTFDVPVKILSFHLLLISVVLLVPQARRLANVFVLQRPAEPVTQPPLFTSDKANRTAAVVQALLGAWVVAGCVLVNVQGWYAYGGGRSTPELYGIWTVTEFIRDGAPLAPALSDVNRWQRVIFDVPGVVTYQRMTGELVDVPATHDGQSLTLTAADQPTPAPFATLDVERPSPDRLRLDGQIDGRPVTMSLERVDLQAFTLRNRGFNWIQEYPYFR</sequence>
<evidence type="ECO:0000256" key="1">
    <source>
        <dbReference type="SAM" id="Phobius"/>
    </source>
</evidence>
<accession>A0A1E3RXA6</accession>
<name>A0A1E3RXA6_9MYCO</name>
<evidence type="ECO:0000313" key="3">
    <source>
        <dbReference type="Proteomes" id="UP000094243"/>
    </source>
</evidence>
<keyword evidence="1" id="KW-0812">Transmembrane</keyword>
<dbReference type="OrthoDB" id="102112at2"/>
<feature type="transmembrane region" description="Helical" evidence="1">
    <location>
        <begin position="71"/>
        <end position="94"/>
    </location>
</feature>
<keyword evidence="1" id="KW-1133">Transmembrane helix</keyword>
<feature type="transmembrane region" description="Helical" evidence="1">
    <location>
        <begin position="212"/>
        <end position="230"/>
    </location>
</feature>
<keyword evidence="3" id="KW-1185">Reference proteome</keyword>
<reference evidence="3" key="1">
    <citation type="submission" date="2016-09" db="EMBL/GenBank/DDBJ databases">
        <authorList>
            <person name="Greninger A.L."/>
            <person name="Jerome K.R."/>
            <person name="Mcnair B."/>
            <person name="Wallis C."/>
            <person name="Fang F."/>
        </authorList>
    </citation>
    <scope>NUCLEOTIDE SEQUENCE [LARGE SCALE GENOMIC DNA]</scope>
    <source>
        <strain evidence="3">M7</strain>
    </source>
</reference>
<proteinExistence type="predicted"/>
<dbReference type="EMBL" id="MIGZ01000051">
    <property type="protein sequence ID" value="ODQ94042.1"/>
    <property type="molecule type" value="Genomic_DNA"/>
</dbReference>